<protein>
    <submittedName>
        <fullName evidence="3">Uncharacterized protein</fullName>
    </submittedName>
</protein>
<feature type="compositionally biased region" description="Basic and acidic residues" evidence="1">
    <location>
        <begin position="71"/>
        <end position="86"/>
    </location>
</feature>
<accession>A0A5S6QLD1</accession>
<evidence type="ECO:0000313" key="3">
    <source>
        <dbReference type="WBParaSite" id="TMUE_2000008013.1"/>
    </source>
</evidence>
<sequence>MRESNAACFDNWLPGPEEEKACVLAPLQLCSSCKSRLNGVASLFARHNQCMAKRDVRPSTVGRGASASWKKCQDPRAKGVNEKRSLKEEKKKVLTVPFGGDDAQQ</sequence>
<evidence type="ECO:0000256" key="1">
    <source>
        <dbReference type="SAM" id="MobiDB-lite"/>
    </source>
</evidence>
<dbReference type="Proteomes" id="UP000046395">
    <property type="component" value="Unassembled WGS sequence"/>
</dbReference>
<keyword evidence="2" id="KW-1185">Reference proteome</keyword>
<dbReference type="AlphaFoldDB" id="A0A5S6QLD1"/>
<name>A0A5S6QLD1_TRIMR</name>
<evidence type="ECO:0000313" key="2">
    <source>
        <dbReference type="Proteomes" id="UP000046395"/>
    </source>
</evidence>
<dbReference type="WBParaSite" id="TMUE_2000008013.1">
    <property type="protein sequence ID" value="TMUE_2000008013.1"/>
    <property type="gene ID" value="WBGene00291506"/>
</dbReference>
<organism evidence="2 3">
    <name type="scientific">Trichuris muris</name>
    <name type="common">Mouse whipworm</name>
    <dbReference type="NCBI Taxonomy" id="70415"/>
    <lineage>
        <taxon>Eukaryota</taxon>
        <taxon>Metazoa</taxon>
        <taxon>Ecdysozoa</taxon>
        <taxon>Nematoda</taxon>
        <taxon>Enoplea</taxon>
        <taxon>Dorylaimia</taxon>
        <taxon>Trichinellida</taxon>
        <taxon>Trichuridae</taxon>
        <taxon>Trichuris</taxon>
    </lineage>
</organism>
<feature type="region of interest" description="Disordered" evidence="1">
    <location>
        <begin position="60"/>
        <end position="86"/>
    </location>
</feature>
<reference evidence="3" key="1">
    <citation type="submission" date="2019-12" db="UniProtKB">
        <authorList>
            <consortium name="WormBaseParasite"/>
        </authorList>
    </citation>
    <scope>IDENTIFICATION</scope>
</reference>
<proteinExistence type="predicted"/>